<evidence type="ECO:0000313" key="6">
    <source>
        <dbReference type="Proteomes" id="UP000276984"/>
    </source>
</evidence>
<evidence type="ECO:0000256" key="2">
    <source>
        <dbReference type="PROSITE-ProRule" id="PRU00169"/>
    </source>
</evidence>
<name>A0A494RNC8_9CAUL</name>
<evidence type="ECO:0000256" key="1">
    <source>
        <dbReference type="ARBA" id="ARBA00023125"/>
    </source>
</evidence>
<dbReference type="AlphaFoldDB" id="A0A494RNC8"/>
<feature type="domain" description="Response regulatory" evidence="3">
    <location>
        <begin position="2"/>
        <end position="118"/>
    </location>
</feature>
<gene>
    <name evidence="5" type="ORF">D8I30_13150</name>
</gene>
<dbReference type="GO" id="GO:0000976">
    <property type="term" value="F:transcription cis-regulatory region binding"/>
    <property type="evidence" value="ECO:0007669"/>
    <property type="project" value="TreeGrafter"/>
</dbReference>
<evidence type="ECO:0000259" key="4">
    <source>
        <dbReference type="PROSITE" id="PS50930"/>
    </source>
</evidence>
<evidence type="ECO:0000313" key="5">
    <source>
        <dbReference type="EMBL" id="AYG96433.1"/>
    </source>
</evidence>
<dbReference type="EMBL" id="CP032707">
    <property type="protein sequence ID" value="AYG96433.1"/>
    <property type="molecule type" value="Genomic_DNA"/>
</dbReference>
<reference evidence="5 6" key="1">
    <citation type="submission" date="2018-10" db="EMBL/GenBank/DDBJ databases">
        <title>Complete genome sequence of Brevundimonas naejangsanensis BRV3.</title>
        <authorList>
            <person name="Berrios L."/>
            <person name="Ely B."/>
        </authorList>
    </citation>
    <scope>NUCLEOTIDE SEQUENCE [LARGE SCALE GENOMIC DNA]</scope>
    <source>
        <strain evidence="5 6">BRV3</strain>
    </source>
</reference>
<dbReference type="SUPFAM" id="SSF52172">
    <property type="entry name" value="CheY-like"/>
    <property type="match status" value="1"/>
</dbReference>
<dbReference type="InterPro" id="IPR039420">
    <property type="entry name" value="WalR-like"/>
</dbReference>
<dbReference type="GO" id="GO:0005829">
    <property type="term" value="C:cytosol"/>
    <property type="evidence" value="ECO:0007669"/>
    <property type="project" value="TreeGrafter"/>
</dbReference>
<dbReference type="Pfam" id="PF04397">
    <property type="entry name" value="LytTR"/>
    <property type="match status" value="1"/>
</dbReference>
<accession>A0A494RNC8</accession>
<dbReference type="PANTHER" id="PTHR48111">
    <property type="entry name" value="REGULATOR OF RPOS"/>
    <property type="match status" value="1"/>
</dbReference>
<dbReference type="Gene3D" id="3.40.50.2300">
    <property type="match status" value="1"/>
</dbReference>
<dbReference type="SMART" id="SM00448">
    <property type="entry name" value="REC"/>
    <property type="match status" value="1"/>
</dbReference>
<evidence type="ECO:0000259" key="3">
    <source>
        <dbReference type="PROSITE" id="PS50110"/>
    </source>
</evidence>
<dbReference type="OrthoDB" id="9786101at2"/>
<keyword evidence="6" id="KW-1185">Reference proteome</keyword>
<dbReference type="RefSeq" id="WP_121483540.1">
    <property type="nucleotide sequence ID" value="NZ_CP032707.1"/>
</dbReference>
<feature type="modified residue" description="4-aspartylphosphate" evidence="2">
    <location>
        <position position="53"/>
    </location>
</feature>
<proteinExistence type="predicted"/>
<dbReference type="GO" id="GO:0000156">
    <property type="term" value="F:phosphorelay response regulator activity"/>
    <property type="evidence" value="ECO:0007669"/>
    <property type="project" value="TreeGrafter"/>
</dbReference>
<dbReference type="GO" id="GO:0032993">
    <property type="term" value="C:protein-DNA complex"/>
    <property type="evidence" value="ECO:0007669"/>
    <property type="project" value="TreeGrafter"/>
</dbReference>
<dbReference type="PROSITE" id="PS50930">
    <property type="entry name" value="HTH_LYTTR"/>
    <property type="match status" value="1"/>
</dbReference>
<keyword evidence="2" id="KW-0597">Phosphoprotein</keyword>
<organism evidence="5 6">
    <name type="scientific">Brevundimonas naejangsanensis</name>
    <dbReference type="NCBI Taxonomy" id="588932"/>
    <lineage>
        <taxon>Bacteria</taxon>
        <taxon>Pseudomonadati</taxon>
        <taxon>Pseudomonadota</taxon>
        <taxon>Alphaproteobacteria</taxon>
        <taxon>Caulobacterales</taxon>
        <taxon>Caulobacteraceae</taxon>
        <taxon>Brevundimonas</taxon>
    </lineage>
</organism>
<dbReference type="PANTHER" id="PTHR48111:SF69">
    <property type="entry name" value="RESPONSE REGULATOR RECEIVER"/>
    <property type="match status" value="1"/>
</dbReference>
<dbReference type="Proteomes" id="UP000276984">
    <property type="component" value="Chromosome"/>
</dbReference>
<dbReference type="PROSITE" id="PS50110">
    <property type="entry name" value="RESPONSE_REGULATORY"/>
    <property type="match status" value="1"/>
</dbReference>
<dbReference type="Pfam" id="PF00072">
    <property type="entry name" value="Response_reg"/>
    <property type="match status" value="1"/>
</dbReference>
<sequence>MKILIVDDEPLALDLLRAQLAQIPDVEIVGEARDGDAAIDAATRLRPDLVILDIHMPYRDGLQAAFDLKAAHGRHVPAVIFSTAHADHAVDAFDLEAVDYLLKPVRLHRLRQAVDRVRSQQMRASVEGSEPVLAPTGFWAPTRAGRRIRVMETDILRIEAARDHVLLHTAQRSFLLRMTMAAIAQQITDPRLVRVHRSAFVRLDAVRTIIRRAKSFALELFDGTIVPVSIRHRAVLDRMTAAD</sequence>
<dbReference type="SMART" id="SM00850">
    <property type="entry name" value="LytTR"/>
    <property type="match status" value="1"/>
</dbReference>
<dbReference type="InterPro" id="IPR011006">
    <property type="entry name" value="CheY-like_superfamily"/>
</dbReference>
<dbReference type="GO" id="GO:0006355">
    <property type="term" value="P:regulation of DNA-templated transcription"/>
    <property type="evidence" value="ECO:0007669"/>
    <property type="project" value="TreeGrafter"/>
</dbReference>
<feature type="domain" description="HTH LytTR-type" evidence="4">
    <location>
        <begin position="154"/>
        <end position="242"/>
    </location>
</feature>
<keyword evidence="1 5" id="KW-0238">DNA-binding</keyword>
<protein>
    <submittedName>
        <fullName evidence="5">DNA-binding response regulator</fullName>
    </submittedName>
</protein>
<dbReference type="Gene3D" id="2.40.50.1020">
    <property type="entry name" value="LytTr DNA-binding domain"/>
    <property type="match status" value="1"/>
</dbReference>
<dbReference type="InterPro" id="IPR001789">
    <property type="entry name" value="Sig_transdc_resp-reg_receiver"/>
</dbReference>
<dbReference type="InterPro" id="IPR007492">
    <property type="entry name" value="LytTR_DNA-bd_dom"/>
</dbReference>